<dbReference type="RefSeq" id="XP_007419212.1">
    <property type="nucleotide sequence ID" value="XM_007419150.1"/>
</dbReference>
<sequence length="176" mass="20518">MPSKRVIRGLNDQVRGTKPVTPAQEQLQARRQQDLEHTAKSTAAILKRLKDEHNRPPPLRDDLHPPHHEEDNFIAPHDMDIDEPPDDDPGEAPNLNRFMPDPHHVEAEPVDPVVAALRRDQHLADRLNHENKWLWQYAVMLPTFLRCKMETSNWGRRREVEARLTRTLHLCDCDRA</sequence>
<feature type="compositionally biased region" description="Acidic residues" evidence="1">
    <location>
        <begin position="80"/>
        <end position="90"/>
    </location>
</feature>
<organism evidence="3">
    <name type="scientific">Melampsora larici-populina (strain 98AG31 / pathotype 3-4-7)</name>
    <name type="common">Poplar leaf rust fungus</name>
    <dbReference type="NCBI Taxonomy" id="747676"/>
    <lineage>
        <taxon>Eukaryota</taxon>
        <taxon>Fungi</taxon>
        <taxon>Dikarya</taxon>
        <taxon>Basidiomycota</taxon>
        <taxon>Pucciniomycotina</taxon>
        <taxon>Pucciniomycetes</taxon>
        <taxon>Pucciniales</taxon>
        <taxon>Melampsoraceae</taxon>
        <taxon>Melampsora</taxon>
    </lineage>
</organism>
<evidence type="ECO:0000256" key="1">
    <source>
        <dbReference type="SAM" id="MobiDB-lite"/>
    </source>
</evidence>
<dbReference type="GeneID" id="18931371"/>
<dbReference type="Proteomes" id="UP000001072">
    <property type="component" value="Unassembled WGS sequence"/>
</dbReference>
<feature type="compositionally biased region" description="Basic and acidic residues" evidence="1">
    <location>
        <begin position="48"/>
        <end position="71"/>
    </location>
</feature>
<name>F4SCV9_MELLP</name>
<dbReference type="KEGG" id="mlr:MELLADRAFT_69939"/>
<gene>
    <name evidence="2" type="ORF">MELLADRAFT_69939</name>
</gene>
<evidence type="ECO:0000313" key="3">
    <source>
        <dbReference type="Proteomes" id="UP000001072"/>
    </source>
</evidence>
<dbReference type="VEuPathDB" id="FungiDB:MELLADRAFT_69939"/>
<dbReference type="AlphaFoldDB" id="F4SCV9"/>
<evidence type="ECO:0000313" key="2">
    <source>
        <dbReference type="EMBL" id="EGF97520.1"/>
    </source>
</evidence>
<dbReference type="InParanoid" id="F4SCV9"/>
<accession>F4SCV9</accession>
<proteinExistence type="predicted"/>
<keyword evidence="3" id="KW-1185">Reference proteome</keyword>
<protein>
    <submittedName>
        <fullName evidence="2">Uncharacterized protein</fullName>
    </submittedName>
</protein>
<dbReference type="HOGENOM" id="CLU_094293_0_0_1"/>
<reference evidence="3" key="1">
    <citation type="journal article" date="2011" name="Proc. Natl. Acad. Sci. U.S.A.">
        <title>Obligate biotrophy features unraveled by the genomic analysis of rust fungi.</title>
        <authorList>
            <person name="Duplessis S."/>
            <person name="Cuomo C.A."/>
            <person name="Lin Y.-C."/>
            <person name="Aerts A."/>
            <person name="Tisserant E."/>
            <person name="Veneault-Fourrey C."/>
            <person name="Joly D.L."/>
            <person name="Hacquard S."/>
            <person name="Amselem J."/>
            <person name="Cantarel B.L."/>
            <person name="Chiu R."/>
            <person name="Coutinho P.M."/>
            <person name="Feau N."/>
            <person name="Field M."/>
            <person name="Frey P."/>
            <person name="Gelhaye E."/>
            <person name="Goldberg J."/>
            <person name="Grabherr M.G."/>
            <person name="Kodira C.D."/>
            <person name="Kohler A."/>
            <person name="Kuees U."/>
            <person name="Lindquist E.A."/>
            <person name="Lucas S.M."/>
            <person name="Mago R."/>
            <person name="Mauceli E."/>
            <person name="Morin E."/>
            <person name="Murat C."/>
            <person name="Pangilinan J.L."/>
            <person name="Park R."/>
            <person name="Pearson M."/>
            <person name="Quesneville H."/>
            <person name="Rouhier N."/>
            <person name="Sakthikumar S."/>
            <person name="Salamov A.A."/>
            <person name="Schmutz J."/>
            <person name="Selles B."/>
            <person name="Shapiro H."/>
            <person name="Tanguay P."/>
            <person name="Tuskan G.A."/>
            <person name="Henrissat B."/>
            <person name="Van de Peer Y."/>
            <person name="Rouze P."/>
            <person name="Ellis J.G."/>
            <person name="Dodds P.N."/>
            <person name="Schein J.E."/>
            <person name="Zhong S."/>
            <person name="Hamelin R.C."/>
            <person name="Grigoriev I.V."/>
            <person name="Szabo L.J."/>
            <person name="Martin F."/>
        </authorList>
    </citation>
    <scope>NUCLEOTIDE SEQUENCE [LARGE SCALE GENOMIC DNA]</scope>
    <source>
        <strain evidence="3">98AG31 / pathotype 3-4-7</strain>
    </source>
</reference>
<feature type="region of interest" description="Disordered" evidence="1">
    <location>
        <begin position="1"/>
        <end position="95"/>
    </location>
</feature>
<dbReference type="EMBL" id="GL883223">
    <property type="protein sequence ID" value="EGF97520.1"/>
    <property type="molecule type" value="Genomic_DNA"/>
</dbReference>